<protein>
    <submittedName>
        <fullName evidence="1">Uncharacterized protein</fullName>
    </submittedName>
</protein>
<accession>A0AAE4FFX3</accession>
<evidence type="ECO:0000313" key="2">
    <source>
        <dbReference type="Proteomes" id="UP001182247"/>
    </source>
</evidence>
<dbReference type="AlphaFoldDB" id="A0AAE4FFX3"/>
<proteinExistence type="predicted"/>
<sequence length="133" mass="14698">MILYLKIATDIPAGTAITTRYIMDKYKVSRSTSRNALAVLAHIGAAEEVSRIHTEGTAYSLSPDAADKAQKYRKLVIIMRENPNEVRRNNGPILSSPADMAERGFVSAHNRLFIVLAAKRREMKQSCAVYGCA</sequence>
<name>A0AAE4FFX3_MORMO</name>
<organism evidence="1 2">
    <name type="scientific">Morganella morganii</name>
    <name type="common">Proteus morganii</name>
    <dbReference type="NCBI Taxonomy" id="582"/>
    <lineage>
        <taxon>Bacteria</taxon>
        <taxon>Pseudomonadati</taxon>
        <taxon>Pseudomonadota</taxon>
        <taxon>Gammaproteobacteria</taxon>
        <taxon>Enterobacterales</taxon>
        <taxon>Morganellaceae</taxon>
        <taxon>Morganella</taxon>
    </lineage>
</organism>
<gene>
    <name evidence="1" type="ORF">OSC06_21725</name>
</gene>
<evidence type="ECO:0000313" key="1">
    <source>
        <dbReference type="EMBL" id="MDS0900558.1"/>
    </source>
</evidence>
<dbReference type="Proteomes" id="UP001182247">
    <property type="component" value="Unassembled WGS sequence"/>
</dbReference>
<dbReference type="EMBL" id="JAPKIY010000085">
    <property type="protein sequence ID" value="MDS0900558.1"/>
    <property type="molecule type" value="Genomic_DNA"/>
</dbReference>
<dbReference type="RefSeq" id="WP_310953741.1">
    <property type="nucleotide sequence ID" value="NZ_JAPKIY010000085.1"/>
</dbReference>
<dbReference type="Gene3D" id="1.10.10.10">
    <property type="entry name" value="Winged helix-like DNA-binding domain superfamily/Winged helix DNA-binding domain"/>
    <property type="match status" value="1"/>
</dbReference>
<dbReference type="InterPro" id="IPR036388">
    <property type="entry name" value="WH-like_DNA-bd_sf"/>
</dbReference>
<reference evidence="1" key="1">
    <citation type="submission" date="2023-02" db="EMBL/GenBank/DDBJ databases">
        <title>Detection, antimicrobial susceptibility and genomic characterization of NDM-producing species of Morganellaceae, Yersiniaceae, and Enterobacteriaceae other than Klebsiella.</title>
        <authorList>
            <person name="Camargo C.H."/>
            <person name="Sacchi C.T."/>
            <person name="Campos K.R."/>
        </authorList>
    </citation>
    <scope>NUCLEOTIDE SEQUENCE</scope>
    <source>
        <strain evidence="1">1189_21</strain>
    </source>
</reference>
<comment type="caution">
    <text evidence="1">The sequence shown here is derived from an EMBL/GenBank/DDBJ whole genome shotgun (WGS) entry which is preliminary data.</text>
</comment>